<proteinExistence type="predicted"/>
<evidence type="ECO:0000313" key="2">
    <source>
        <dbReference type="Proteomes" id="UP001470230"/>
    </source>
</evidence>
<dbReference type="SUPFAM" id="SSF48371">
    <property type="entry name" value="ARM repeat"/>
    <property type="match status" value="1"/>
</dbReference>
<protein>
    <submittedName>
        <fullName evidence="1">Uncharacterized protein</fullName>
    </submittedName>
</protein>
<gene>
    <name evidence="1" type="ORF">M9Y10_038383</name>
</gene>
<comment type="caution">
    <text evidence="1">The sequence shown here is derived from an EMBL/GenBank/DDBJ whole genome shotgun (WGS) entry which is preliminary data.</text>
</comment>
<dbReference type="EMBL" id="JAPFFF010000006">
    <property type="protein sequence ID" value="KAK8887344.1"/>
    <property type="molecule type" value="Genomic_DNA"/>
</dbReference>
<accession>A0ABR2K8C0</accession>
<dbReference type="InterPro" id="IPR016024">
    <property type="entry name" value="ARM-type_fold"/>
</dbReference>
<sequence length="478" mass="56579">MRFIYKEEFERPSITIQDMDETDLSNYLTSDGLLDPKYFVDFLMRFSSSLESHIQDGYKALIRYAKEGNIDLFIQNNISQINKGMIDTAFDSSYDFLKDTLRFYKYLTKCTPQQLDSILDNKLIEFFYAIYQNQNQEQEEDDQSSSNLICKSYIFKIFTNILSKNQSQFYAFINEGYHSRMYDIFWKHFDLIEESDNDSRIVASILKFLPVFYLNNDVILQRDSNFFKDWMIAFSECFQINNRIVIPALIESLQKCTNICNIRIVYLFFVERYFPIYFQFCNHSEKRVRLNMILTFLNFKQLESDDLLRIVNAGLFNIEFLNEETDIEEVIQFLNVIHQYLLKSKEIAYKISLSRILFEINNHGILLTFPIKELYFVILAQLIRACQNSILNQVFNLCPLYIELSSELLDAVNDNNKIIILYSYFDLISYMQTGAELSSMIREKFFSNDMFELLNNFESSSDDVNSLVMALKSKFVPS</sequence>
<evidence type="ECO:0000313" key="1">
    <source>
        <dbReference type="EMBL" id="KAK8887344.1"/>
    </source>
</evidence>
<reference evidence="1 2" key="1">
    <citation type="submission" date="2024-04" db="EMBL/GenBank/DDBJ databases">
        <title>Tritrichomonas musculus Genome.</title>
        <authorList>
            <person name="Alves-Ferreira E."/>
            <person name="Grigg M."/>
            <person name="Lorenzi H."/>
            <person name="Galac M."/>
        </authorList>
    </citation>
    <scope>NUCLEOTIDE SEQUENCE [LARGE SCALE GENOMIC DNA]</scope>
    <source>
        <strain evidence="1 2">EAF2021</strain>
    </source>
</reference>
<name>A0ABR2K8C0_9EUKA</name>
<keyword evidence="2" id="KW-1185">Reference proteome</keyword>
<organism evidence="1 2">
    <name type="scientific">Tritrichomonas musculus</name>
    <dbReference type="NCBI Taxonomy" id="1915356"/>
    <lineage>
        <taxon>Eukaryota</taxon>
        <taxon>Metamonada</taxon>
        <taxon>Parabasalia</taxon>
        <taxon>Tritrichomonadida</taxon>
        <taxon>Tritrichomonadidae</taxon>
        <taxon>Tritrichomonas</taxon>
    </lineage>
</organism>
<dbReference type="Proteomes" id="UP001470230">
    <property type="component" value="Unassembled WGS sequence"/>
</dbReference>